<comment type="catalytic activity">
    <reaction evidence="25">
        <text>hexan-3-one + NADPH + O2 + H(+) = ethyl butanoate + NADP(+) + H2O</text>
        <dbReference type="Rhea" id="RHEA:54844"/>
        <dbReference type="ChEBI" id="CHEBI:15377"/>
        <dbReference type="ChEBI" id="CHEBI:15378"/>
        <dbReference type="ChEBI" id="CHEBI:15379"/>
        <dbReference type="ChEBI" id="CHEBI:57783"/>
        <dbReference type="ChEBI" id="CHEBI:58349"/>
        <dbReference type="ChEBI" id="CHEBI:88764"/>
        <dbReference type="ChEBI" id="CHEBI:89891"/>
    </reaction>
    <physiologicalReaction direction="left-to-right" evidence="25">
        <dbReference type="Rhea" id="RHEA:54845"/>
    </physiologicalReaction>
</comment>
<comment type="function">
    <text evidence="18">Acts as a Baeyer-Villiger monooxygenase on a broad range of substrates. Catalyzes the insertion of an oxygen atom into a carbon-carbon bond adjacent to a carbonyl, which converts ketones to esters. Active on diverse carbonyl compounds, whereas soft nucleophiles are mostly non- or poorly reactive. In contrast with other forms of FMO it is non- or poorly active on 'classical' substrates such as drugs, pesticides, and dietary components containing soft nucleophilic heteroatoms. Able to oxidize drug molecules bearing a carbonyl group on an aliphatic chain, such as nabumetone and pentoxifylline. Also, in the absence of substrates, shows slow but yet significant NADPH oxidase activity. Acts as a positive modulator of cholesterol biosynthesis as well as glucose homeostasis, promoting metabolic aging via pleiotropic effects.</text>
</comment>
<dbReference type="Gene3D" id="3.50.50.60">
    <property type="entry name" value="FAD/NAD(P)-binding domain"/>
    <property type="match status" value="1"/>
</dbReference>
<comment type="cofactor">
    <cofactor evidence="1 33 34">
        <name>FAD</name>
        <dbReference type="ChEBI" id="CHEBI:57692"/>
    </cofactor>
</comment>
<dbReference type="PIRSF" id="PIRSF000332">
    <property type="entry name" value="FMO"/>
    <property type="match status" value="1"/>
</dbReference>
<dbReference type="PRINTS" id="PR01125">
    <property type="entry name" value="FMOXYGENASE5"/>
</dbReference>
<dbReference type="Pfam" id="PF00743">
    <property type="entry name" value="FMO-like"/>
    <property type="match status" value="1"/>
</dbReference>
<dbReference type="GO" id="GO:0004499">
    <property type="term" value="F:N,N-dimethylaniline monooxygenase activity"/>
    <property type="evidence" value="ECO:0007669"/>
    <property type="project" value="UniProtKB-UniRule"/>
</dbReference>
<evidence type="ECO:0000313" key="35">
    <source>
        <dbReference type="EMBL" id="KAK6189090.1"/>
    </source>
</evidence>
<comment type="similarity">
    <text evidence="4 33 34">Belongs to the FMO family.</text>
</comment>
<dbReference type="GO" id="GO:0034899">
    <property type="term" value="F:trimethylamine monooxygenase activity"/>
    <property type="evidence" value="ECO:0007669"/>
    <property type="project" value="UniProtKB-EC"/>
</dbReference>
<evidence type="ECO:0000256" key="14">
    <source>
        <dbReference type="ARBA" id="ARBA00023002"/>
    </source>
</evidence>
<keyword evidence="11" id="KW-0492">Microsome</keyword>
<evidence type="ECO:0000256" key="22">
    <source>
        <dbReference type="ARBA" id="ARBA00047574"/>
    </source>
</evidence>
<comment type="function">
    <text evidence="19">Broad spectrum monooxygenase that catalyzes the oxygenation of a wide variety of nitrogen- and sulfur-containing compounds including xenobiotics. Catalyzes the S-oxygenation of hypotaurine to produce taurine, an organic osmolyte involved in cell volume regulation as well as a variety of cytoprotective and developmental processes. In vitro, catalyzes the N-oxygenation of trimethylamine (TMA) to produce trimethylamine N-oxide (TMAO) and could therefore participate to the detoxification of this compound that is generated by the action of gut microbiota from dietary precursors such as choline, choline containing compounds, betaine or L-carnitine.</text>
</comment>
<evidence type="ECO:0000256" key="19">
    <source>
        <dbReference type="ARBA" id="ARBA00045957"/>
    </source>
</evidence>
<dbReference type="InterPro" id="IPR036188">
    <property type="entry name" value="FAD/NAD-bd_sf"/>
</dbReference>
<evidence type="ECO:0000256" key="27">
    <source>
        <dbReference type="ARBA" id="ARBA00048088"/>
    </source>
</evidence>
<comment type="catalytic activity">
    <reaction evidence="24">
        <text>NADPH + O2 + H(+) = H2O2 + NADP(+)</text>
        <dbReference type="Rhea" id="RHEA:11260"/>
        <dbReference type="ChEBI" id="CHEBI:15378"/>
        <dbReference type="ChEBI" id="CHEBI:15379"/>
        <dbReference type="ChEBI" id="CHEBI:16240"/>
        <dbReference type="ChEBI" id="CHEBI:57783"/>
        <dbReference type="ChEBI" id="CHEBI:58349"/>
        <dbReference type="EC" id="1.6.3.1"/>
    </reaction>
    <physiologicalReaction direction="left-to-right" evidence="24">
        <dbReference type="Rhea" id="RHEA:11261"/>
    </physiologicalReaction>
</comment>
<evidence type="ECO:0000256" key="33">
    <source>
        <dbReference type="PIRNR" id="PIRNR000332"/>
    </source>
</evidence>
<keyword evidence="9 33" id="KW-0256">Endoplasmic reticulum</keyword>
<keyword evidence="17 33" id="KW-0472">Membrane</keyword>
<reference evidence="35 36" key="1">
    <citation type="submission" date="2024-01" db="EMBL/GenBank/DDBJ databases">
        <title>The genome of the rayed Mediterranean limpet Patella caerulea (Linnaeus, 1758).</title>
        <authorList>
            <person name="Anh-Thu Weber A."/>
            <person name="Halstead-Nussloch G."/>
        </authorList>
    </citation>
    <scope>NUCLEOTIDE SEQUENCE [LARGE SCALE GENOMIC DNA]</scope>
    <source>
        <strain evidence="35">AATW-2023a</strain>
        <tissue evidence="35">Whole specimen</tissue>
    </source>
</reference>
<evidence type="ECO:0000256" key="8">
    <source>
        <dbReference type="ARBA" id="ARBA00022692"/>
    </source>
</evidence>
<evidence type="ECO:0000256" key="25">
    <source>
        <dbReference type="ARBA" id="ARBA00047977"/>
    </source>
</evidence>
<keyword evidence="13" id="KW-1133">Transmembrane helix</keyword>
<dbReference type="EC" id="1.-.-.-" evidence="34"/>
<evidence type="ECO:0000256" key="11">
    <source>
        <dbReference type="ARBA" id="ARBA00022848"/>
    </source>
</evidence>
<evidence type="ECO:0000256" key="5">
    <source>
        <dbReference type="ARBA" id="ARBA00022481"/>
    </source>
</evidence>
<dbReference type="PANTHER" id="PTHR23023">
    <property type="entry name" value="DIMETHYLANILINE MONOOXYGENASE"/>
    <property type="match status" value="1"/>
</dbReference>
<dbReference type="FunFam" id="3.50.50.60:FF:000159">
    <property type="entry name" value="Dimethylaniline monooxygenase [N-oxide-forming]"/>
    <property type="match status" value="1"/>
</dbReference>
<evidence type="ECO:0000256" key="29">
    <source>
        <dbReference type="ARBA" id="ARBA00048989"/>
    </source>
</evidence>
<dbReference type="InterPro" id="IPR020946">
    <property type="entry name" value="Flavin_mOase-like"/>
</dbReference>
<comment type="catalytic activity">
    <reaction evidence="21">
        <text>hexan-3-one + NADPH + O2 + H(+) = propyl propanoate + NADP(+) + H2O</text>
        <dbReference type="Rhea" id="RHEA:54848"/>
        <dbReference type="ChEBI" id="CHEBI:15377"/>
        <dbReference type="ChEBI" id="CHEBI:15378"/>
        <dbReference type="ChEBI" id="CHEBI:15379"/>
        <dbReference type="ChEBI" id="CHEBI:57783"/>
        <dbReference type="ChEBI" id="CHEBI:58349"/>
        <dbReference type="ChEBI" id="CHEBI:89828"/>
        <dbReference type="ChEBI" id="CHEBI:89891"/>
    </reaction>
    <physiologicalReaction direction="left-to-right" evidence="21">
        <dbReference type="Rhea" id="RHEA:54849"/>
    </physiologicalReaction>
</comment>
<dbReference type="GO" id="GO:0050661">
    <property type="term" value="F:NADP binding"/>
    <property type="evidence" value="ECO:0007669"/>
    <property type="project" value="InterPro"/>
</dbReference>
<dbReference type="InterPro" id="IPR002257">
    <property type="entry name" value="Flavin_mOase_5"/>
</dbReference>
<dbReference type="Proteomes" id="UP001347796">
    <property type="component" value="Unassembled WGS sequence"/>
</dbReference>
<dbReference type="AlphaFoldDB" id="A0AAN8KBD0"/>
<comment type="catalytic activity">
    <reaction evidence="22">
        <text>heptan-2-one + NADPH + O2 + H(+) = pentyl acetate + NADP(+) + H2O</text>
        <dbReference type="Rhea" id="RHEA:54836"/>
        <dbReference type="ChEBI" id="CHEBI:5672"/>
        <dbReference type="ChEBI" id="CHEBI:15377"/>
        <dbReference type="ChEBI" id="CHEBI:15378"/>
        <dbReference type="ChEBI" id="CHEBI:15379"/>
        <dbReference type="ChEBI" id="CHEBI:57783"/>
        <dbReference type="ChEBI" id="CHEBI:58349"/>
        <dbReference type="ChEBI" id="CHEBI:87362"/>
    </reaction>
    <physiologicalReaction direction="left-to-right" evidence="22">
        <dbReference type="Rhea" id="RHEA:54837"/>
    </physiologicalReaction>
</comment>
<comment type="caution">
    <text evidence="35">The sequence shown here is derived from an EMBL/GenBank/DDBJ whole genome shotgun (WGS) entry which is preliminary data.</text>
</comment>
<dbReference type="PRINTS" id="PR00370">
    <property type="entry name" value="FMOXYGENASE"/>
</dbReference>
<comment type="catalytic activity">
    <reaction evidence="27">
        <text>trimethylamine + NADPH + O2 = trimethylamine N-oxide + NADP(+) + H2O</text>
        <dbReference type="Rhea" id="RHEA:31979"/>
        <dbReference type="ChEBI" id="CHEBI:15377"/>
        <dbReference type="ChEBI" id="CHEBI:15379"/>
        <dbReference type="ChEBI" id="CHEBI:15724"/>
        <dbReference type="ChEBI" id="CHEBI:57783"/>
        <dbReference type="ChEBI" id="CHEBI:58349"/>
        <dbReference type="ChEBI" id="CHEBI:58389"/>
        <dbReference type="EC" id="1.14.13.148"/>
    </reaction>
    <physiologicalReaction direction="left-to-right" evidence="27">
        <dbReference type="Rhea" id="RHEA:31980"/>
    </physiologicalReaction>
</comment>
<organism evidence="35 36">
    <name type="scientific">Patella caerulea</name>
    <name type="common">Rayed Mediterranean limpet</name>
    <dbReference type="NCBI Taxonomy" id="87958"/>
    <lineage>
        <taxon>Eukaryota</taxon>
        <taxon>Metazoa</taxon>
        <taxon>Spiralia</taxon>
        <taxon>Lophotrochozoa</taxon>
        <taxon>Mollusca</taxon>
        <taxon>Gastropoda</taxon>
        <taxon>Patellogastropoda</taxon>
        <taxon>Patelloidea</taxon>
        <taxon>Patellidae</taxon>
        <taxon>Patella</taxon>
    </lineage>
</organism>
<evidence type="ECO:0000256" key="32">
    <source>
        <dbReference type="ARBA" id="ARBA00049475"/>
    </source>
</evidence>
<accession>A0AAN8KBD0</accession>
<dbReference type="EMBL" id="JAZGQO010000003">
    <property type="protein sequence ID" value="KAK6189090.1"/>
    <property type="molecule type" value="Genomic_DNA"/>
</dbReference>
<keyword evidence="7 33" id="KW-0285">Flavoprotein</keyword>
<evidence type="ECO:0000256" key="20">
    <source>
        <dbReference type="ARBA" id="ARBA00047338"/>
    </source>
</evidence>
<evidence type="ECO:0000256" key="21">
    <source>
        <dbReference type="ARBA" id="ARBA00047426"/>
    </source>
</evidence>
<dbReference type="GO" id="GO:0016174">
    <property type="term" value="F:NAD(P)H oxidase H2O2-forming activity"/>
    <property type="evidence" value="ECO:0007669"/>
    <property type="project" value="UniProtKB-EC"/>
</dbReference>
<evidence type="ECO:0000256" key="31">
    <source>
        <dbReference type="ARBA" id="ARBA00049443"/>
    </source>
</evidence>
<evidence type="ECO:0000256" key="28">
    <source>
        <dbReference type="ARBA" id="ARBA00048459"/>
    </source>
</evidence>
<dbReference type="GO" id="GO:0005789">
    <property type="term" value="C:endoplasmic reticulum membrane"/>
    <property type="evidence" value="ECO:0007669"/>
    <property type="project" value="UniProtKB-SubCell"/>
</dbReference>
<keyword evidence="36" id="KW-1185">Reference proteome</keyword>
<keyword evidence="6" id="KW-0597">Phosphoprotein</keyword>
<comment type="catalytic activity">
    <reaction evidence="32">
        <text>octan-3-one + NADPH + O2 + H(+) = pentyl propanoate + NADP(+) + H2O</text>
        <dbReference type="Rhea" id="RHEA:54840"/>
        <dbReference type="ChEBI" id="CHEBI:15377"/>
        <dbReference type="ChEBI" id="CHEBI:15378"/>
        <dbReference type="ChEBI" id="CHEBI:15379"/>
        <dbReference type="ChEBI" id="CHEBI:57783"/>
        <dbReference type="ChEBI" id="CHEBI:58349"/>
        <dbReference type="ChEBI" id="CHEBI:80946"/>
        <dbReference type="ChEBI" id="CHEBI:87373"/>
    </reaction>
    <physiologicalReaction direction="left-to-right" evidence="32">
        <dbReference type="Rhea" id="RHEA:54841"/>
    </physiologicalReaction>
</comment>
<comment type="catalytic activity">
    <reaction evidence="23">
        <text>sulcatone + NADPH + O2 + H(+) = 4-methylpent-3-en-1-yl acetate + NADP(+) + H2O</text>
        <dbReference type="Rhea" id="RHEA:54864"/>
        <dbReference type="ChEBI" id="CHEBI:15377"/>
        <dbReference type="ChEBI" id="CHEBI:15378"/>
        <dbReference type="ChEBI" id="CHEBI:15379"/>
        <dbReference type="ChEBI" id="CHEBI:16310"/>
        <dbReference type="ChEBI" id="CHEBI:57783"/>
        <dbReference type="ChEBI" id="CHEBI:58349"/>
        <dbReference type="ChEBI" id="CHEBI:138373"/>
    </reaction>
    <physiologicalReaction direction="left-to-right" evidence="23">
        <dbReference type="Rhea" id="RHEA:54865"/>
    </physiologicalReaction>
</comment>
<keyword evidence="15 33" id="KW-0503">Monooxygenase</keyword>
<comment type="catalytic activity">
    <reaction evidence="26">
        <text>hypotaurine + NADPH + O2 + H(+) = taurine + NADP(+) + H2O</text>
        <dbReference type="Rhea" id="RHEA:69819"/>
        <dbReference type="ChEBI" id="CHEBI:15377"/>
        <dbReference type="ChEBI" id="CHEBI:15378"/>
        <dbReference type="ChEBI" id="CHEBI:15379"/>
        <dbReference type="ChEBI" id="CHEBI:57783"/>
        <dbReference type="ChEBI" id="CHEBI:57853"/>
        <dbReference type="ChEBI" id="CHEBI:58349"/>
        <dbReference type="ChEBI" id="CHEBI:507393"/>
        <dbReference type="EC" id="1.14.13.8"/>
    </reaction>
    <physiologicalReaction direction="left-to-right" evidence="26">
        <dbReference type="Rhea" id="RHEA:69820"/>
    </physiologicalReaction>
</comment>
<keyword evidence="12 33" id="KW-0521">NADP</keyword>
<evidence type="ECO:0000256" key="1">
    <source>
        <dbReference type="ARBA" id="ARBA00001974"/>
    </source>
</evidence>
<dbReference type="InterPro" id="IPR000960">
    <property type="entry name" value="Flavin_mOase"/>
</dbReference>
<keyword evidence="14 33" id="KW-0560">Oxidoreductase</keyword>
<comment type="catalytic activity">
    <reaction evidence="20">
        <text>hypotaurine + NADH + O2 + H(+) = taurine + NAD(+) + H2O</text>
        <dbReference type="Rhea" id="RHEA:74111"/>
        <dbReference type="ChEBI" id="CHEBI:15377"/>
        <dbReference type="ChEBI" id="CHEBI:15378"/>
        <dbReference type="ChEBI" id="CHEBI:15379"/>
        <dbReference type="ChEBI" id="CHEBI:57540"/>
        <dbReference type="ChEBI" id="CHEBI:57853"/>
        <dbReference type="ChEBI" id="CHEBI:57945"/>
        <dbReference type="ChEBI" id="CHEBI:507393"/>
        <dbReference type="EC" id="1.14.13.8"/>
    </reaction>
    <physiologicalReaction direction="left-to-right" evidence="20">
        <dbReference type="Rhea" id="RHEA:74112"/>
    </physiologicalReaction>
</comment>
<comment type="subcellular location">
    <subcellularLocation>
        <location evidence="2">Endoplasmic reticulum membrane</location>
        <topology evidence="2">Single-pass membrane protein</topology>
    </subcellularLocation>
    <subcellularLocation>
        <location evidence="3">Microsome membrane</location>
    </subcellularLocation>
</comment>
<gene>
    <name evidence="35" type="ORF">SNE40_005133</name>
</gene>
<keyword evidence="5" id="KW-0488">Methylation</keyword>
<evidence type="ECO:0000256" key="13">
    <source>
        <dbReference type="ARBA" id="ARBA00022989"/>
    </source>
</evidence>
<dbReference type="GO" id="GO:0050660">
    <property type="term" value="F:flavin adenine dinucleotide binding"/>
    <property type="evidence" value="ECO:0007669"/>
    <property type="project" value="InterPro"/>
</dbReference>
<evidence type="ECO:0000256" key="4">
    <source>
        <dbReference type="ARBA" id="ARBA00009183"/>
    </source>
</evidence>
<protein>
    <recommendedName>
        <fullName evidence="34">Flavin-containing monooxygenase</fullName>
        <ecNumber evidence="34">1.-.-.-</ecNumber>
    </recommendedName>
</protein>
<evidence type="ECO:0000256" key="16">
    <source>
        <dbReference type="ARBA" id="ARBA00023098"/>
    </source>
</evidence>
<evidence type="ECO:0000256" key="7">
    <source>
        <dbReference type="ARBA" id="ARBA00022630"/>
    </source>
</evidence>
<evidence type="ECO:0000256" key="24">
    <source>
        <dbReference type="ARBA" id="ARBA00047864"/>
    </source>
</evidence>
<name>A0AAN8KBD0_PATCE</name>
<comment type="catalytic activity">
    <reaction evidence="28">
        <text>octan-3-one + NADPH + O2 + H(+) = ethyl hexanoate + NADP(+) + H2O</text>
        <dbReference type="Rhea" id="RHEA:54856"/>
        <dbReference type="ChEBI" id="CHEBI:15377"/>
        <dbReference type="ChEBI" id="CHEBI:15378"/>
        <dbReference type="ChEBI" id="CHEBI:15379"/>
        <dbReference type="ChEBI" id="CHEBI:57783"/>
        <dbReference type="ChEBI" id="CHEBI:58349"/>
        <dbReference type="ChEBI" id="CHEBI:80946"/>
        <dbReference type="ChEBI" id="CHEBI:86055"/>
    </reaction>
    <physiologicalReaction direction="left-to-right" evidence="28">
        <dbReference type="Rhea" id="RHEA:54857"/>
    </physiologicalReaction>
</comment>
<dbReference type="GO" id="GO:0006629">
    <property type="term" value="P:lipid metabolic process"/>
    <property type="evidence" value="ECO:0007669"/>
    <property type="project" value="UniProtKB-KW"/>
</dbReference>
<dbReference type="SUPFAM" id="SSF51905">
    <property type="entry name" value="FAD/NAD(P)-binding domain"/>
    <property type="match status" value="2"/>
</dbReference>
<evidence type="ECO:0000256" key="15">
    <source>
        <dbReference type="ARBA" id="ARBA00023033"/>
    </source>
</evidence>
<evidence type="ECO:0000256" key="2">
    <source>
        <dbReference type="ARBA" id="ARBA00004389"/>
    </source>
</evidence>
<evidence type="ECO:0000256" key="18">
    <source>
        <dbReference type="ARBA" id="ARBA00045722"/>
    </source>
</evidence>
<evidence type="ECO:0000256" key="23">
    <source>
        <dbReference type="ARBA" id="ARBA00047855"/>
    </source>
</evidence>
<keyword evidence="8" id="KW-0812">Transmembrane</keyword>
<evidence type="ECO:0000313" key="36">
    <source>
        <dbReference type="Proteomes" id="UP001347796"/>
    </source>
</evidence>
<proteinExistence type="inferred from homology"/>
<keyword evidence="10 33" id="KW-0274">FAD</keyword>
<evidence type="ECO:0000256" key="3">
    <source>
        <dbReference type="ARBA" id="ARBA00004524"/>
    </source>
</evidence>
<comment type="catalytic activity">
    <reaction evidence="31">
        <text>N,N-dimethylaniline + NADPH + O2 + H(+) = N,N-dimethylaniline N-oxide + NADP(+) + H2O</text>
        <dbReference type="Rhea" id="RHEA:24468"/>
        <dbReference type="ChEBI" id="CHEBI:15377"/>
        <dbReference type="ChEBI" id="CHEBI:15378"/>
        <dbReference type="ChEBI" id="CHEBI:15379"/>
        <dbReference type="ChEBI" id="CHEBI:16269"/>
        <dbReference type="ChEBI" id="CHEBI:17735"/>
        <dbReference type="ChEBI" id="CHEBI:57783"/>
        <dbReference type="ChEBI" id="CHEBI:58349"/>
        <dbReference type="EC" id="1.14.13.8"/>
    </reaction>
    <physiologicalReaction direction="left-to-right" evidence="31">
        <dbReference type="Rhea" id="RHEA:24469"/>
    </physiologicalReaction>
</comment>
<evidence type="ECO:0000256" key="17">
    <source>
        <dbReference type="ARBA" id="ARBA00023136"/>
    </source>
</evidence>
<comment type="catalytic activity">
    <reaction evidence="30">
        <text>heptan-4-one + NADPH + O2 + H(+) = propyl butanoate + NADP(+) + H2O</text>
        <dbReference type="Rhea" id="RHEA:54852"/>
        <dbReference type="ChEBI" id="CHEBI:15377"/>
        <dbReference type="ChEBI" id="CHEBI:15378"/>
        <dbReference type="ChEBI" id="CHEBI:15379"/>
        <dbReference type="ChEBI" id="CHEBI:57783"/>
        <dbReference type="ChEBI" id="CHEBI:58349"/>
        <dbReference type="ChEBI" id="CHEBI:89484"/>
        <dbReference type="ChEBI" id="CHEBI:89719"/>
    </reaction>
    <physiologicalReaction direction="left-to-right" evidence="30">
        <dbReference type="Rhea" id="RHEA:54853"/>
    </physiologicalReaction>
</comment>
<evidence type="ECO:0000256" key="10">
    <source>
        <dbReference type="ARBA" id="ARBA00022827"/>
    </source>
</evidence>
<dbReference type="InterPro" id="IPR050346">
    <property type="entry name" value="FMO-like"/>
</dbReference>
<evidence type="ECO:0000256" key="9">
    <source>
        <dbReference type="ARBA" id="ARBA00022824"/>
    </source>
</evidence>
<evidence type="ECO:0000256" key="12">
    <source>
        <dbReference type="ARBA" id="ARBA00022857"/>
    </source>
</evidence>
<sequence length="530" mass="60384">MAKRVAVIGAGCSGLTAVKSCLEEHFIPVCFEREDDIGGLWNYNEVPKIGKGSIYSNLVINTSKEMMAFSDFPIPEDFPPFMPHADVLRYFRMYADHFHLLPYIHFRTSVVYIQQTVDYQETGKWIVKYQKESQEPVQEIFDAVMVCSGHHSVPFIPKFPGIDKFKGKKLHSHSYREASKFKGNTVVIVGIGNSAVDIAVDVSKVAKQVFTSTRRGAWVISRTGLWGIPADLLANNRFVFSLPRNILQWLVEKTANLRIDHKQYGLEPKHGALGAHPTINDELPFQMLNGKIRIKPNIVQFTEDGIMFEDGSFEKVDALILATGYDYQVKFVDEKVLKIENNRVDLFQYVFPPDLKHATFGMIGLVQSIGAVMPVAEIQARWFIQLLKGNVQLPDRNVMWADVQSKMIEMNGSYVKSRRHTIQAFWVEYMDTIASYIQCKPNFWRTVIREPDLAIRCHFGPCVPAQYRLSGPNTWPGARNIIYNSFSRATNSTPTKHGPVENNLKMESSRLMTLLVLLFVFVAWFTKSLI</sequence>
<evidence type="ECO:0000256" key="6">
    <source>
        <dbReference type="ARBA" id="ARBA00022553"/>
    </source>
</evidence>
<keyword evidence="16" id="KW-0443">Lipid metabolism</keyword>
<evidence type="ECO:0000256" key="30">
    <source>
        <dbReference type="ARBA" id="ARBA00048990"/>
    </source>
</evidence>
<evidence type="ECO:0000256" key="34">
    <source>
        <dbReference type="RuleBase" id="RU361177"/>
    </source>
</evidence>
<comment type="catalytic activity">
    <reaction evidence="29">
        <text>(2E)-geranial + NADPH + O2 + H(+) = (1E)-2,6-dimethylhepta-1,5-dien-1-yl formate + NADP(+) + H2O</text>
        <dbReference type="Rhea" id="RHEA:54860"/>
        <dbReference type="ChEBI" id="CHEBI:15377"/>
        <dbReference type="ChEBI" id="CHEBI:15378"/>
        <dbReference type="ChEBI" id="CHEBI:15379"/>
        <dbReference type="ChEBI" id="CHEBI:16980"/>
        <dbReference type="ChEBI" id="CHEBI:57783"/>
        <dbReference type="ChEBI" id="CHEBI:58349"/>
        <dbReference type="ChEBI" id="CHEBI:138375"/>
    </reaction>
    <physiologicalReaction direction="left-to-right" evidence="29">
        <dbReference type="Rhea" id="RHEA:54861"/>
    </physiologicalReaction>
</comment>
<evidence type="ECO:0000256" key="26">
    <source>
        <dbReference type="ARBA" id="ARBA00048041"/>
    </source>
</evidence>